<dbReference type="Pfam" id="PF03060">
    <property type="entry name" value="NMO"/>
    <property type="match status" value="1"/>
</dbReference>
<gene>
    <name evidence="12" type="ORF">CCO03_00430</name>
</gene>
<dbReference type="AlphaFoldDB" id="A0A1Y0EIC6"/>
<sequence length="349" mass="36549">MSEFVRRLACRFPLIQAPMAGVQDQALALAVSRAGGLGNLPGAMLSVEALRSALRALQDSGLPYGVNFFAHAQTVPSPALMRAWTDRLAPFFERWNLDTAHVPGEASRQPFGAAQAQVLAEFRPTVVSFHFGLPDAALVDQVRQTGAQIWSSATTVAEARWLAERGVDAVIAQGWEAGGHRGHFLSDELTEQTGTFALLPQVVAAVDCPVIAAGGVATAEGVVAALQLGAAAVQVGTAFLCADEARTSALHRAALHSEAARHTSVTNVFSGRPARGIVNFAMRELGDAQHLSNLAPPFPFAGNAMGLLKAAAEQQGNTDFSSLWAGQNASVCRDAPAATIVAELTRALA</sequence>
<dbReference type="GO" id="GO:0051213">
    <property type="term" value="F:dioxygenase activity"/>
    <property type="evidence" value="ECO:0007669"/>
    <property type="project" value="UniProtKB-KW"/>
</dbReference>
<protein>
    <recommendedName>
        <fullName evidence="11">Nitronate monooxygenase</fullName>
    </recommendedName>
    <alternativeName>
        <fullName evidence="9">Propionate 3-nitronate monooxygenase</fullName>
    </alternativeName>
</protein>
<dbReference type="RefSeq" id="WP_087275774.1">
    <property type="nucleotide sequence ID" value="NZ_CP021455.1"/>
</dbReference>
<dbReference type="KEGG" id="cser:CCO03_00430"/>
<comment type="cofactor">
    <cofactor evidence="1">
        <name>FMN</name>
        <dbReference type="ChEBI" id="CHEBI:58210"/>
    </cofactor>
</comment>
<dbReference type="PANTHER" id="PTHR42747">
    <property type="entry name" value="NITRONATE MONOOXYGENASE-RELATED"/>
    <property type="match status" value="1"/>
</dbReference>
<keyword evidence="5" id="KW-0288">FMN</keyword>
<dbReference type="CDD" id="cd04730">
    <property type="entry name" value="NPD_like"/>
    <property type="match status" value="1"/>
</dbReference>
<comment type="catalytic activity">
    <reaction evidence="10">
        <text>3 propionate 3-nitronate + 3 O2 + H2O = 3 3-oxopropanoate + 2 nitrate + nitrite + H2O2 + 3 H(+)</text>
        <dbReference type="Rhea" id="RHEA:57332"/>
        <dbReference type="ChEBI" id="CHEBI:15377"/>
        <dbReference type="ChEBI" id="CHEBI:15378"/>
        <dbReference type="ChEBI" id="CHEBI:15379"/>
        <dbReference type="ChEBI" id="CHEBI:16240"/>
        <dbReference type="ChEBI" id="CHEBI:16301"/>
        <dbReference type="ChEBI" id="CHEBI:17632"/>
        <dbReference type="ChEBI" id="CHEBI:33190"/>
        <dbReference type="ChEBI" id="CHEBI:136067"/>
    </reaction>
</comment>
<evidence type="ECO:0000256" key="3">
    <source>
        <dbReference type="ARBA" id="ARBA00022575"/>
    </source>
</evidence>
<evidence type="ECO:0000256" key="1">
    <source>
        <dbReference type="ARBA" id="ARBA00001917"/>
    </source>
</evidence>
<reference evidence="12 13" key="1">
    <citation type="submission" date="2017-05" db="EMBL/GenBank/DDBJ databases">
        <authorList>
            <person name="Song R."/>
            <person name="Chenine A.L."/>
            <person name="Ruprecht R.M."/>
        </authorList>
    </citation>
    <scope>NUCLEOTIDE SEQUENCE [LARGE SCALE GENOMIC DNA]</scope>
    <source>
        <strain evidence="12 13">DSM 26136</strain>
    </source>
</reference>
<dbReference type="InterPro" id="IPR004136">
    <property type="entry name" value="NMO"/>
</dbReference>
<evidence type="ECO:0000313" key="13">
    <source>
        <dbReference type="Proteomes" id="UP000196138"/>
    </source>
</evidence>
<evidence type="ECO:0000256" key="2">
    <source>
        <dbReference type="ARBA" id="ARBA00009881"/>
    </source>
</evidence>
<dbReference type="InterPro" id="IPR013785">
    <property type="entry name" value="Aldolase_TIM"/>
</dbReference>
<keyword evidence="4" id="KW-0285">Flavoprotein</keyword>
<dbReference type="OrthoDB" id="9778912at2"/>
<keyword evidence="8" id="KW-0503">Monooxygenase</keyword>
<name>A0A1Y0EIC6_9BURK</name>
<dbReference type="GO" id="GO:0000166">
    <property type="term" value="F:nucleotide binding"/>
    <property type="evidence" value="ECO:0007669"/>
    <property type="project" value="UniProtKB-KW"/>
</dbReference>
<dbReference type="GO" id="GO:0009636">
    <property type="term" value="P:response to toxic substance"/>
    <property type="evidence" value="ECO:0007669"/>
    <property type="project" value="UniProtKB-KW"/>
</dbReference>
<dbReference type="PANTHER" id="PTHR42747:SF3">
    <property type="entry name" value="NITRONATE MONOOXYGENASE-RELATED"/>
    <property type="match status" value="1"/>
</dbReference>
<dbReference type="Proteomes" id="UP000196138">
    <property type="component" value="Chromosome"/>
</dbReference>
<evidence type="ECO:0000256" key="4">
    <source>
        <dbReference type="ARBA" id="ARBA00022630"/>
    </source>
</evidence>
<evidence type="ECO:0000256" key="11">
    <source>
        <dbReference type="ARBA" id="ARBA00067136"/>
    </source>
</evidence>
<keyword evidence="3" id="KW-0216">Detoxification</keyword>
<dbReference type="GO" id="GO:0018580">
    <property type="term" value="F:nitronate monooxygenase activity"/>
    <property type="evidence" value="ECO:0007669"/>
    <property type="project" value="InterPro"/>
</dbReference>
<organism evidence="12 13">
    <name type="scientific">Comamonas serinivorans</name>
    <dbReference type="NCBI Taxonomy" id="1082851"/>
    <lineage>
        <taxon>Bacteria</taxon>
        <taxon>Pseudomonadati</taxon>
        <taxon>Pseudomonadota</taxon>
        <taxon>Betaproteobacteria</taxon>
        <taxon>Burkholderiales</taxon>
        <taxon>Comamonadaceae</taxon>
        <taxon>Comamonas</taxon>
    </lineage>
</organism>
<proteinExistence type="inferred from homology"/>
<accession>A0A1Y0EIC6</accession>
<evidence type="ECO:0000256" key="5">
    <source>
        <dbReference type="ARBA" id="ARBA00022643"/>
    </source>
</evidence>
<keyword evidence="13" id="KW-1185">Reference proteome</keyword>
<dbReference type="FunFam" id="3.20.20.70:FF:000154">
    <property type="entry name" value="Probable nitronate monooxygenase"/>
    <property type="match status" value="1"/>
</dbReference>
<evidence type="ECO:0000256" key="9">
    <source>
        <dbReference type="ARBA" id="ARBA00031155"/>
    </source>
</evidence>
<evidence type="ECO:0000256" key="6">
    <source>
        <dbReference type="ARBA" id="ARBA00022741"/>
    </source>
</evidence>
<keyword evidence="12" id="KW-0223">Dioxygenase</keyword>
<evidence type="ECO:0000256" key="7">
    <source>
        <dbReference type="ARBA" id="ARBA00023002"/>
    </source>
</evidence>
<dbReference type="EMBL" id="CP021455">
    <property type="protein sequence ID" value="ARU03357.1"/>
    <property type="molecule type" value="Genomic_DNA"/>
</dbReference>
<keyword evidence="6" id="KW-0547">Nucleotide-binding</keyword>
<comment type="similarity">
    <text evidence="2">Belongs to the nitronate monooxygenase family. NMO class I subfamily.</text>
</comment>
<evidence type="ECO:0000313" key="12">
    <source>
        <dbReference type="EMBL" id="ARU03357.1"/>
    </source>
</evidence>
<dbReference type="Gene3D" id="3.20.20.70">
    <property type="entry name" value="Aldolase class I"/>
    <property type="match status" value="1"/>
</dbReference>
<keyword evidence="7" id="KW-0560">Oxidoreductase</keyword>
<dbReference type="SUPFAM" id="SSF51412">
    <property type="entry name" value="Inosine monophosphate dehydrogenase (IMPDH)"/>
    <property type="match status" value="1"/>
</dbReference>
<evidence type="ECO:0000256" key="10">
    <source>
        <dbReference type="ARBA" id="ARBA00049401"/>
    </source>
</evidence>
<evidence type="ECO:0000256" key="8">
    <source>
        <dbReference type="ARBA" id="ARBA00023033"/>
    </source>
</evidence>